<reference evidence="2" key="1">
    <citation type="submission" date="2020-10" db="EMBL/GenBank/DDBJ databases">
        <authorList>
            <person name="Han B."/>
            <person name="Lu T."/>
            <person name="Zhao Q."/>
            <person name="Huang X."/>
            <person name="Zhao Y."/>
        </authorList>
    </citation>
    <scope>NUCLEOTIDE SEQUENCE</scope>
</reference>
<feature type="region of interest" description="Disordered" evidence="1">
    <location>
        <begin position="36"/>
        <end position="63"/>
    </location>
</feature>
<gene>
    <name evidence="2" type="ORF">NCGR_LOCUS49093</name>
</gene>
<name>A0A811R701_9POAL</name>
<evidence type="ECO:0000313" key="2">
    <source>
        <dbReference type="EMBL" id="CAD6265788.1"/>
    </source>
</evidence>
<dbReference type="EMBL" id="CAJGYO010000013">
    <property type="protein sequence ID" value="CAD6265788.1"/>
    <property type="molecule type" value="Genomic_DNA"/>
</dbReference>
<sequence length="317" mass="36170">MELANEVHMEENNIIPAPQGSPVDYLVDEIPLDQLVAPGDEGFPEEEAPEQMQHDNGPDNKIQAQMGENQEVPEEPEAQGGGNQVVPEENGILEAMVADDFQQIQLQSQNNNVQLGYALMRIEERDLAWSQAMNAEATRLWARFFSSACPECNFACLVASEEDRSWKKEPAKMFPPKKRNSKRSAALVETEMKRVKTHPIAKARIVLQDPSPSQAREEQPKHGDGEEDKASEEADEKFILASMGRNQNMTAFGLAYGFFICCKKFIFKSFVKLWLENVLGCWFVRSFWYFNWSWLFTVNSVAWSWARAMFKSDQNYI</sequence>
<feature type="compositionally biased region" description="Basic and acidic residues" evidence="1">
    <location>
        <begin position="1"/>
        <end position="11"/>
    </location>
</feature>
<accession>A0A811R701</accession>
<evidence type="ECO:0000313" key="3">
    <source>
        <dbReference type="Proteomes" id="UP000604825"/>
    </source>
</evidence>
<protein>
    <submittedName>
        <fullName evidence="2">Uncharacterized protein</fullName>
    </submittedName>
</protein>
<evidence type="ECO:0000256" key="1">
    <source>
        <dbReference type="SAM" id="MobiDB-lite"/>
    </source>
</evidence>
<organism evidence="2 3">
    <name type="scientific">Miscanthus lutarioriparius</name>
    <dbReference type="NCBI Taxonomy" id="422564"/>
    <lineage>
        <taxon>Eukaryota</taxon>
        <taxon>Viridiplantae</taxon>
        <taxon>Streptophyta</taxon>
        <taxon>Embryophyta</taxon>
        <taxon>Tracheophyta</taxon>
        <taxon>Spermatophyta</taxon>
        <taxon>Magnoliopsida</taxon>
        <taxon>Liliopsida</taxon>
        <taxon>Poales</taxon>
        <taxon>Poaceae</taxon>
        <taxon>PACMAD clade</taxon>
        <taxon>Panicoideae</taxon>
        <taxon>Andropogonodae</taxon>
        <taxon>Andropogoneae</taxon>
        <taxon>Saccharinae</taxon>
        <taxon>Miscanthus</taxon>
    </lineage>
</organism>
<keyword evidence="3" id="KW-1185">Reference proteome</keyword>
<feature type="region of interest" description="Disordered" evidence="1">
    <location>
        <begin position="1"/>
        <end position="21"/>
    </location>
</feature>
<comment type="caution">
    <text evidence="2">The sequence shown here is derived from an EMBL/GenBank/DDBJ whole genome shotgun (WGS) entry which is preliminary data.</text>
</comment>
<dbReference type="AlphaFoldDB" id="A0A811R701"/>
<dbReference type="OrthoDB" id="1651011at2759"/>
<feature type="compositionally biased region" description="Basic and acidic residues" evidence="1">
    <location>
        <begin position="215"/>
        <end position="224"/>
    </location>
</feature>
<proteinExistence type="predicted"/>
<dbReference type="Proteomes" id="UP000604825">
    <property type="component" value="Unassembled WGS sequence"/>
</dbReference>
<feature type="region of interest" description="Disordered" evidence="1">
    <location>
        <begin position="209"/>
        <end position="231"/>
    </location>
</feature>